<organism evidence="2 3">
    <name type="scientific">Sphingomonas glaciei</name>
    <dbReference type="NCBI Taxonomy" id="2938948"/>
    <lineage>
        <taxon>Bacteria</taxon>
        <taxon>Pseudomonadati</taxon>
        <taxon>Pseudomonadota</taxon>
        <taxon>Alphaproteobacteria</taxon>
        <taxon>Sphingomonadales</taxon>
        <taxon>Sphingomonadaceae</taxon>
        <taxon>Sphingomonas</taxon>
    </lineage>
</organism>
<accession>A0ABY5MZU6</accession>
<proteinExistence type="predicted"/>
<dbReference type="CDD" id="cd06578">
    <property type="entry name" value="HemD"/>
    <property type="match status" value="1"/>
</dbReference>
<name>A0ABY5MZU6_9SPHN</name>
<dbReference type="Proteomes" id="UP000831921">
    <property type="component" value="Chromosome"/>
</dbReference>
<dbReference type="EMBL" id="CP097253">
    <property type="protein sequence ID" value="UUR09326.1"/>
    <property type="molecule type" value="Genomic_DNA"/>
</dbReference>
<gene>
    <name evidence="2" type="ORF">M1K48_06865</name>
</gene>
<dbReference type="RefSeq" id="WP_257794175.1">
    <property type="nucleotide sequence ID" value="NZ_CP097253.1"/>
</dbReference>
<dbReference type="SUPFAM" id="SSF69618">
    <property type="entry name" value="HemD-like"/>
    <property type="match status" value="1"/>
</dbReference>
<dbReference type="Pfam" id="PF02602">
    <property type="entry name" value="HEM4"/>
    <property type="match status" value="1"/>
</dbReference>
<reference evidence="2 3" key="1">
    <citation type="submission" date="2022-05" db="EMBL/GenBank/DDBJ databases">
        <title>S8-45 Sphingomonas ultraviolaceadurans.</title>
        <authorList>
            <person name="Liu Y."/>
        </authorList>
    </citation>
    <scope>NUCLEOTIDE SEQUENCE [LARGE SCALE GENOMIC DNA]</scope>
    <source>
        <strain evidence="2 3">S8-45</strain>
    </source>
</reference>
<evidence type="ECO:0000259" key="1">
    <source>
        <dbReference type="Pfam" id="PF02602"/>
    </source>
</evidence>
<keyword evidence="3" id="KW-1185">Reference proteome</keyword>
<evidence type="ECO:0000313" key="2">
    <source>
        <dbReference type="EMBL" id="UUR09326.1"/>
    </source>
</evidence>
<dbReference type="InterPro" id="IPR003754">
    <property type="entry name" value="4pyrrol_synth_uPrphyn_synth"/>
</dbReference>
<protein>
    <submittedName>
        <fullName evidence="2">Uroporphyrinogen-III synthase</fullName>
    </submittedName>
</protein>
<feature type="domain" description="Tetrapyrrole biosynthesis uroporphyrinogen III synthase" evidence="1">
    <location>
        <begin position="21"/>
        <end position="182"/>
    </location>
</feature>
<dbReference type="Gene3D" id="3.40.50.10090">
    <property type="match status" value="2"/>
</dbReference>
<sequence length="253" mass="27273">MRKQPPSIWVTRSAPYDLLTAQRLRGMSFHVITVPLLEVRQLPCEKALARPEMLAFISVHGVRHHPFDSEWADVPVLAVGDTTAAAVRRSGYLEGRSAGGAVADLQTLALRSATSGSRVIHFGALEPAGDFAGYLSRRGFDAMHVPVYETEPCVEGADLLLAGNSGVDGVLVHSPKAGRLACQLDRKDLLERHGSVLVGSLRGRASPFPFHQRLDRTTADRAIVAEKPGRLFQHPEAAASGHFVAEASGGVRY</sequence>
<evidence type="ECO:0000313" key="3">
    <source>
        <dbReference type="Proteomes" id="UP000831921"/>
    </source>
</evidence>
<dbReference type="InterPro" id="IPR036108">
    <property type="entry name" value="4pyrrol_syn_uPrphyn_synt_sf"/>
</dbReference>